<dbReference type="PROSITE" id="PS00041">
    <property type="entry name" value="HTH_ARAC_FAMILY_1"/>
    <property type="match status" value="1"/>
</dbReference>
<dbReference type="PANTHER" id="PTHR43280:SF27">
    <property type="entry name" value="TRANSCRIPTIONAL REGULATOR MTLR"/>
    <property type="match status" value="1"/>
</dbReference>
<evidence type="ECO:0000313" key="6">
    <source>
        <dbReference type="Proteomes" id="UP001056201"/>
    </source>
</evidence>
<accession>A0ABY4S1X2</accession>
<dbReference type="Gene3D" id="1.10.10.60">
    <property type="entry name" value="Homeodomain-like"/>
    <property type="match status" value="2"/>
</dbReference>
<evidence type="ECO:0000313" key="5">
    <source>
        <dbReference type="EMBL" id="URI06928.1"/>
    </source>
</evidence>
<dbReference type="PANTHER" id="PTHR43280">
    <property type="entry name" value="ARAC-FAMILY TRANSCRIPTIONAL REGULATOR"/>
    <property type="match status" value="1"/>
</dbReference>
<dbReference type="EMBL" id="CP097635">
    <property type="protein sequence ID" value="URI06928.1"/>
    <property type="molecule type" value="Genomic_DNA"/>
</dbReference>
<protein>
    <submittedName>
        <fullName evidence="5">AraC family transcriptional regulator</fullName>
    </submittedName>
</protein>
<dbReference type="InterPro" id="IPR037923">
    <property type="entry name" value="HTH-like"/>
</dbReference>
<dbReference type="CDD" id="cd06976">
    <property type="entry name" value="cupin_MtlR-like_N"/>
    <property type="match status" value="1"/>
</dbReference>
<keyword evidence="3" id="KW-0804">Transcription</keyword>
<gene>
    <name evidence="5" type="ORF">MW290_13630</name>
</gene>
<evidence type="ECO:0000256" key="1">
    <source>
        <dbReference type="ARBA" id="ARBA00023015"/>
    </source>
</evidence>
<dbReference type="RefSeq" id="WP_250195193.1">
    <property type="nucleotide sequence ID" value="NZ_CP097635.1"/>
</dbReference>
<dbReference type="SUPFAM" id="SSF46689">
    <property type="entry name" value="Homeodomain-like"/>
    <property type="match status" value="2"/>
</dbReference>
<dbReference type="PROSITE" id="PS01124">
    <property type="entry name" value="HTH_ARAC_FAMILY_2"/>
    <property type="match status" value="1"/>
</dbReference>
<dbReference type="SUPFAM" id="SSF51215">
    <property type="entry name" value="Regulatory protein AraC"/>
    <property type="match status" value="1"/>
</dbReference>
<dbReference type="InterPro" id="IPR018060">
    <property type="entry name" value="HTH_AraC"/>
</dbReference>
<evidence type="ECO:0000259" key="4">
    <source>
        <dbReference type="PROSITE" id="PS01124"/>
    </source>
</evidence>
<sequence>MRGHDTIHPPRRRAPEMEYDHTRPTALGYEPVEDTGFIRCLAHGFPTPLARWHHHEEYELHLIVATTGKAFVGDWIGSFEPGHLVLTGPRLPHNWVSVDVPEGGVAERDLVIQFQREPLVAAAQVVPELAEAMPLLERARHGVEFFGMGEVARSLWQRCKAERGLRRLAAFCDLLGVLSRCSDYRMLSSVQMQAKDDDAGMDQINAIVSRLTADISQTFVAADLAAELGMTESSFSRFFRRATGNNFTDFVNRVRINRACQLLMESDRRVGDIAYEVGFNNLANFNRRFLEAKGMTPRDFRRRANDRFSGAAG</sequence>
<dbReference type="InterPro" id="IPR018062">
    <property type="entry name" value="HTH_AraC-typ_CS"/>
</dbReference>
<reference evidence="5" key="1">
    <citation type="submission" date="2022-05" db="EMBL/GenBank/DDBJ databases">
        <title>An RpoN-dependent PEP-CTERM gene is involved in floc formation of an Aquincola tertiaricarbonis strain.</title>
        <authorList>
            <person name="Qiu D."/>
            <person name="Xia M."/>
        </authorList>
    </citation>
    <scope>NUCLEOTIDE SEQUENCE</scope>
    <source>
        <strain evidence="5">RN12</strain>
    </source>
</reference>
<name>A0ABY4S1X2_AQUTE</name>
<keyword evidence="2" id="KW-0238">DNA-binding</keyword>
<organism evidence="5 6">
    <name type="scientific">Aquincola tertiaricarbonis</name>
    <dbReference type="NCBI Taxonomy" id="391953"/>
    <lineage>
        <taxon>Bacteria</taxon>
        <taxon>Pseudomonadati</taxon>
        <taxon>Pseudomonadota</taxon>
        <taxon>Betaproteobacteria</taxon>
        <taxon>Burkholderiales</taxon>
        <taxon>Sphaerotilaceae</taxon>
        <taxon>Aquincola</taxon>
    </lineage>
</organism>
<keyword evidence="6" id="KW-1185">Reference proteome</keyword>
<evidence type="ECO:0000256" key="3">
    <source>
        <dbReference type="ARBA" id="ARBA00023163"/>
    </source>
</evidence>
<dbReference type="Pfam" id="PF12833">
    <property type="entry name" value="HTH_18"/>
    <property type="match status" value="1"/>
</dbReference>
<feature type="domain" description="HTH araC/xylS-type" evidence="4">
    <location>
        <begin position="205"/>
        <end position="303"/>
    </location>
</feature>
<dbReference type="Proteomes" id="UP001056201">
    <property type="component" value="Chromosome 1"/>
</dbReference>
<keyword evidence="1" id="KW-0805">Transcription regulation</keyword>
<dbReference type="SMART" id="SM00342">
    <property type="entry name" value="HTH_ARAC"/>
    <property type="match status" value="1"/>
</dbReference>
<proteinExistence type="predicted"/>
<dbReference type="InterPro" id="IPR009057">
    <property type="entry name" value="Homeodomain-like_sf"/>
</dbReference>
<evidence type="ECO:0000256" key="2">
    <source>
        <dbReference type="ARBA" id="ARBA00023125"/>
    </source>
</evidence>